<proteinExistence type="predicted"/>
<organism evidence="2 3">
    <name type="scientific">Hibiscus sabdariffa</name>
    <name type="common">roselle</name>
    <dbReference type="NCBI Taxonomy" id="183260"/>
    <lineage>
        <taxon>Eukaryota</taxon>
        <taxon>Viridiplantae</taxon>
        <taxon>Streptophyta</taxon>
        <taxon>Embryophyta</taxon>
        <taxon>Tracheophyta</taxon>
        <taxon>Spermatophyta</taxon>
        <taxon>Magnoliopsida</taxon>
        <taxon>eudicotyledons</taxon>
        <taxon>Gunneridae</taxon>
        <taxon>Pentapetalae</taxon>
        <taxon>rosids</taxon>
        <taxon>malvids</taxon>
        <taxon>Malvales</taxon>
        <taxon>Malvaceae</taxon>
        <taxon>Malvoideae</taxon>
        <taxon>Hibiscus</taxon>
    </lineage>
</organism>
<keyword evidence="1" id="KW-0472">Membrane</keyword>
<dbReference type="Proteomes" id="UP001472677">
    <property type="component" value="Unassembled WGS sequence"/>
</dbReference>
<protein>
    <submittedName>
        <fullName evidence="2">Uncharacterized protein</fullName>
    </submittedName>
</protein>
<keyword evidence="1" id="KW-0812">Transmembrane</keyword>
<feature type="transmembrane region" description="Helical" evidence="1">
    <location>
        <begin position="33"/>
        <end position="51"/>
    </location>
</feature>
<evidence type="ECO:0000256" key="1">
    <source>
        <dbReference type="SAM" id="Phobius"/>
    </source>
</evidence>
<name>A0ABR2G1T3_9ROSI</name>
<dbReference type="EMBL" id="JBBPBM010000004">
    <property type="protein sequence ID" value="KAK8590146.1"/>
    <property type="molecule type" value="Genomic_DNA"/>
</dbReference>
<keyword evidence="1" id="KW-1133">Transmembrane helix</keyword>
<gene>
    <name evidence="2" type="ORF">V6N12_024529</name>
</gene>
<accession>A0ABR2G1T3</accession>
<keyword evidence="3" id="KW-1185">Reference proteome</keyword>
<evidence type="ECO:0000313" key="2">
    <source>
        <dbReference type="EMBL" id="KAK8590146.1"/>
    </source>
</evidence>
<sequence>MCGWEWNFTNSQLQTHCLPFHHHRHIGASTPQVVAVVLGSCLLAIVVLAIYKGFVSDKLDKENQTRIKKFLEDYKAVKPSRYSYADIKRIIKQFKEELGQGAYWNRVQGMAIE</sequence>
<comment type="caution">
    <text evidence="2">The sequence shown here is derived from an EMBL/GenBank/DDBJ whole genome shotgun (WGS) entry which is preliminary data.</text>
</comment>
<evidence type="ECO:0000313" key="3">
    <source>
        <dbReference type="Proteomes" id="UP001472677"/>
    </source>
</evidence>
<reference evidence="2 3" key="1">
    <citation type="journal article" date="2024" name="G3 (Bethesda)">
        <title>Genome assembly of Hibiscus sabdariffa L. provides insights into metabolisms of medicinal natural products.</title>
        <authorList>
            <person name="Kim T."/>
        </authorList>
    </citation>
    <scope>NUCLEOTIDE SEQUENCE [LARGE SCALE GENOMIC DNA]</scope>
    <source>
        <strain evidence="2">TK-2024</strain>
        <tissue evidence="2">Old leaves</tissue>
    </source>
</reference>